<evidence type="ECO:0000256" key="1">
    <source>
        <dbReference type="ARBA" id="ARBA00022634"/>
    </source>
</evidence>
<dbReference type="EMBL" id="FNFO01000005">
    <property type="protein sequence ID" value="SDL27809.1"/>
    <property type="molecule type" value="Genomic_DNA"/>
</dbReference>
<dbReference type="InterPro" id="IPR010996">
    <property type="entry name" value="HHH_MUS81"/>
</dbReference>
<protein>
    <submittedName>
        <fullName evidence="5">DNA polymerase (Family 10)</fullName>
    </submittedName>
</protein>
<dbReference type="SUPFAM" id="SSF47802">
    <property type="entry name" value="DNA polymerase beta, N-terminal domain-like"/>
    <property type="match status" value="1"/>
</dbReference>
<dbReference type="AlphaFoldDB" id="A0A1G9IR88"/>
<evidence type="ECO:0000259" key="3">
    <source>
        <dbReference type="SMART" id="SM00278"/>
    </source>
</evidence>
<dbReference type="SMART" id="SM00278">
    <property type="entry name" value="HhH1"/>
    <property type="match status" value="3"/>
</dbReference>
<dbReference type="SUPFAM" id="SSF81301">
    <property type="entry name" value="Nucleotidyltransferase"/>
    <property type="match status" value="1"/>
</dbReference>
<sequence>MTNRDIIRAFKLTASLLELHAANPFKIRSYQNAALNLERLEQPLLGMTPDEVAGLEGIGKGMAERIARLEETESFPELDELLTQTPPGVVKMLSLKGLGPKKVRTLWQSLKVESEQALLEACENDQVAALKGFGKKTQESIRESILFSMRNAGKLHLSAAEALAEQVRQLLLDTGAVQRVEIAGQTRRKLEIVDQLELLAAIEQPSVLWKALENHVMLAKDESASGPFVWRGHLTEADVPVAILTCRPEEFAGEWLLLSSADAHLQWAAASGHALVSVARNGAFASEEAIYQEAALPAFPPELREGMLEAQVLEQGEVPRLLEMADLKGILHNHSTYSDGKHTLEEMARYCQELGYQYLGISDHSKTAAYAGGLQEFRVQQQHEEIDRLNKTLAPFKILKGIESDILGDGSLDYADDVLASFDFVVASVHSNLGMDQAHATDRLLRAIENPYTTMLGHPTGRLLLRREGYPLDFRRIIDACAEHNVIIEINANPWRLDLDWRWVPYALEKGVLISINPDAHEKAGYADMYYGVCMGRKGGLTADKTFNAWPLDKVETWLQKRRSKA</sequence>
<dbReference type="GO" id="GO:0003677">
    <property type="term" value="F:DNA binding"/>
    <property type="evidence" value="ECO:0007669"/>
    <property type="project" value="InterPro"/>
</dbReference>
<feature type="domain" description="Helix-hairpin-helix DNA-binding motif class 1" evidence="3">
    <location>
        <begin position="50"/>
        <end position="69"/>
    </location>
</feature>
<dbReference type="Pfam" id="PF14716">
    <property type="entry name" value="HHH_8"/>
    <property type="match status" value="1"/>
</dbReference>
<dbReference type="CDD" id="cd07436">
    <property type="entry name" value="PHP_PolX"/>
    <property type="match status" value="1"/>
</dbReference>
<dbReference type="Gene3D" id="1.10.150.110">
    <property type="entry name" value="DNA polymerase beta, N-terminal domain-like"/>
    <property type="match status" value="1"/>
</dbReference>
<evidence type="ECO:0000256" key="2">
    <source>
        <dbReference type="ARBA" id="ARBA00022705"/>
    </source>
</evidence>
<dbReference type="Pfam" id="PF02811">
    <property type="entry name" value="PHP"/>
    <property type="match status" value="1"/>
</dbReference>
<dbReference type="GO" id="GO:0008270">
    <property type="term" value="F:zinc ion binding"/>
    <property type="evidence" value="ECO:0007669"/>
    <property type="project" value="TreeGrafter"/>
</dbReference>
<dbReference type="InterPro" id="IPR016195">
    <property type="entry name" value="Pol/histidinol_Pase-like"/>
</dbReference>
<dbReference type="Gene3D" id="3.30.460.10">
    <property type="entry name" value="Beta Polymerase, domain 2"/>
    <property type="match status" value="1"/>
</dbReference>
<dbReference type="InterPro" id="IPR022311">
    <property type="entry name" value="PolX-like"/>
</dbReference>
<dbReference type="InterPro" id="IPR050243">
    <property type="entry name" value="PHP_phosphatase"/>
</dbReference>
<name>A0A1G9IR88_9BACT</name>
<keyword evidence="1" id="KW-0237">DNA synthesis</keyword>
<dbReference type="RefSeq" id="WP_218127085.1">
    <property type="nucleotide sequence ID" value="NZ_FNFO01000005.1"/>
</dbReference>
<keyword evidence="2" id="KW-0235">DNA replication</keyword>
<dbReference type="InterPro" id="IPR004013">
    <property type="entry name" value="PHP_dom"/>
</dbReference>
<organism evidence="5 6">
    <name type="scientific">Catalinimonas alkaloidigena</name>
    <dbReference type="NCBI Taxonomy" id="1075417"/>
    <lineage>
        <taxon>Bacteria</taxon>
        <taxon>Pseudomonadati</taxon>
        <taxon>Bacteroidota</taxon>
        <taxon>Cytophagia</taxon>
        <taxon>Cytophagales</taxon>
        <taxon>Catalimonadaceae</taxon>
        <taxon>Catalinimonas</taxon>
    </lineage>
</organism>
<feature type="domain" description="Helix-hairpin-helix DNA-binding motif class 1" evidence="3">
    <location>
        <begin position="125"/>
        <end position="144"/>
    </location>
</feature>
<dbReference type="PANTHER" id="PTHR36928">
    <property type="entry name" value="PHOSPHATASE YCDX-RELATED"/>
    <property type="match status" value="1"/>
</dbReference>
<dbReference type="InterPro" id="IPR043519">
    <property type="entry name" value="NT_sf"/>
</dbReference>
<dbReference type="Gene3D" id="1.10.150.20">
    <property type="entry name" value="5' to 3' exonuclease, C-terminal subdomain"/>
    <property type="match status" value="1"/>
</dbReference>
<dbReference type="InterPro" id="IPR003583">
    <property type="entry name" value="Hlx-hairpin-Hlx_DNA-bd_motif"/>
</dbReference>
<dbReference type="FunFam" id="3.20.20.140:FF:000047">
    <property type="entry name" value="PHP domain-containing protein"/>
    <property type="match status" value="1"/>
</dbReference>
<dbReference type="Pfam" id="PF14520">
    <property type="entry name" value="HHH_5"/>
    <property type="match status" value="1"/>
</dbReference>
<dbReference type="PIRSF" id="PIRSF005047">
    <property type="entry name" value="UCP005047_YshC"/>
    <property type="match status" value="1"/>
</dbReference>
<dbReference type="Proteomes" id="UP000198510">
    <property type="component" value="Unassembled WGS sequence"/>
</dbReference>
<keyword evidence="6" id="KW-1185">Reference proteome</keyword>
<dbReference type="SMART" id="SM00481">
    <property type="entry name" value="POLIIIAc"/>
    <property type="match status" value="1"/>
</dbReference>
<dbReference type="GO" id="GO:0006281">
    <property type="term" value="P:DNA repair"/>
    <property type="evidence" value="ECO:0007669"/>
    <property type="project" value="InterPro"/>
</dbReference>
<feature type="domain" description="Helix-hairpin-helix DNA-binding motif class 1" evidence="3">
    <location>
        <begin position="90"/>
        <end position="109"/>
    </location>
</feature>
<dbReference type="GO" id="GO:0005829">
    <property type="term" value="C:cytosol"/>
    <property type="evidence" value="ECO:0007669"/>
    <property type="project" value="TreeGrafter"/>
</dbReference>
<dbReference type="InterPro" id="IPR047967">
    <property type="entry name" value="PolX_PHP"/>
</dbReference>
<gene>
    <name evidence="5" type="ORF">SAMN05421823_10586</name>
</gene>
<reference evidence="5 6" key="1">
    <citation type="submission" date="2016-10" db="EMBL/GenBank/DDBJ databases">
        <authorList>
            <person name="de Groot N.N."/>
        </authorList>
    </citation>
    <scope>NUCLEOTIDE SEQUENCE [LARGE SCALE GENOMIC DNA]</scope>
    <source>
        <strain evidence="5 6">DSM 25186</strain>
    </source>
</reference>
<evidence type="ECO:0000313" key="6">
    <source>
        <dbReference type="Proteomes" id="UP000198510"/>
    </source>
</evidence>
<proteinExistence type="predicted"/>
<dbReference type="STRING" id="1075417.SAMN05421823_10586"/>
<dbReference type="PANTHER" id="PTHR36928:SF1">
    <property type="entry name" value="PHOSPHATASE YCDX-RELATED"/>
    <property type="match status" value="1"/>
</dbReference>
<dbReference type="GO" id="GO:0042578">
    <property type="term" value="F:phosphoric ester hydrolase activity"/>
    <property type="evidence" value="ECO:0007669"/>
    <property type="project" value="TreeGrafter"/>
</dbReference>
<dbReference type="SUPFAM" id="SSF89550">
    <property type="entry name" value="PHP domain-like"/>
    <property type="match status" value="1"/>
</dbReference>
<feature type="domain" description="Polymerase/histidinol phosphatase N-terminal" evidence="4">
    <location>
        <begin position="329"/>
        <end position="408"/>
    </location>
</feature>
<dbReference type="GO" id="GO:0071897">
    <property type="term" value="P:DNA biosynthetic process"/>
    <property type="evidence" value="ECO:0007669"/>
    <property type="project" value="UniProtKB-KW"/>
</dbReference>
<evidence type="ECO:0000313" key="5">
    <source>
        <dbReference type="EMBL" id="SDL27809.1"/>
    </source>
</evidence>
<dbReference type="Gene3D" id="3.20.20.140">
    <property type="entry name" value="Metal-dependent hydrolases"/>
    <property type="match status" value="1"/>
</dbReference>
<dbReference type="InterPro" id="IPR003141">
    <property type="entry name" value="Pol/His_phosphatase_N"/>
</dbReference>
<evidence type="ECO:0000259" key="4">
    <source>
        <dbReference type="SMART" id="SM00481"/>
    </source>
</evidence>
<accession>A0A1G9IR88</accession>
<dbReference type="InterPro" id="IPR027421">
    <property type="entry name" value="DNA_pol_lamdba_lyase_dom_sf"/>
</dbReference>